<dbReference type="SUPFAM" id="SSF52172">
    <property type="entry name" value="CheY-like"/>
    <property type="match status" value="1"/>
</dbReference>
<dbReference type="RefSeq" id="WP_300950959.1">
    <property type="nucleotide sequence ID" value="NZ_JAUHJQ010000001.1"/>
</dbReference>
<dbReference type="SMART" id="SM00448">
    <property type="entry name" value="REC"/>
    <property type="match status" value="1"/>
</dbReference>
<evidence type="ECO:0000313" key="8">
    <source>
        <dbReference type="EMBL" id="MDN4172048.1"/>
    </source>
</evidence>
<dbReference type="PROSITE" id="PS50110">
    <property type="entry name" value="RESPONSE_REGULATORY"/>
    <property type="match status" value="1"/>
</dbReference>
<comment type="caution">
    <text evidence="8">The sequence shown here is derived from an EMBL/GenBank/DDBJ whole genome shotgun (WGS) entry which is preliminary data.</text>
</comment>
<keyword evidence="4" id="KW-0238">DNA-binding</keyword>
<feature type="modified residue" description="4-aspartylphosphate" evidence="6">
    <location>
        <position position="52"/>
    </location>
</feature>
<dbReference type="PANTHER" id="PTHR48111">
    <property type="entry name" value="REGULATOR OF RPOS"/>
    <property type="match status" value="1"/>
</dbReference>
<dbReference type="InterPro" id="IPR011006">
    <property type="entry name" value="CheY-like_superfamily"/>
</dbReference>
<feature type="domain" description="Response regulatory" evidence="7">
    <location>
        <begin position="3"/>
        <end position="119"/>
    </location>
</feature>
<protein>
    <submittedName>
        <fullName evidence="8">Response regulator</fullName>
    </submittedName>
</protein>
<name>A0ABT8FBJ0_9ACTN</name>
<dbReference type="Proteomes" id="UP001168620">
    <property type="component" value="Unassembled WGS sequence"/>
</dbReference>
<gene>
    <name evidence="8" type="ORF">QWY28_03745</name>
</gene>
<evidence type="ECO:0000256" key="6">
    <source>
        <dbReference type="PROSITE-ProRule" id="PRU00169"/>
    </source>
</evidence>
<evidence type="ECO:0000313" key="9">
    <source>
        <dbReference type="Proteomes" id="UP001168620"/>
    </source>
</evidence>
<organism evidence="8 9">
    <name type="scientific">Nocardioides oceani</name>
    <dbReference type="NCBI Taxonomy" id="3058369"/>
    <lineage>
        <taxon>Bacteria</taxon>
        <taxon>Bacillati</taxon>
        <taxon>Actinomycetota</taxon>
        <taxon>Actinomycetes</taxon>
        <taxon>Propionibacteriales</taxon>
        <taxon>Nocardioidaceae</taxon>
        <taxon>Nocardioides</taxon>
    </lineage>
</organism>
<dbReference type="Gene3D" id="3.40.50.2300">
    <property type="match status" value="1"/>
</dbReference>
<evidence type="ECO:0000256" key="4">
    <source>
        <dbReference type="ARBA" id="ARBA00023125"/>
    </source>
</evidence>
<dbReference type="EMBL" id="JAUHJQ010000001">
    <property type="protein sequence ID" value="MDN4172048.1"/>
    <property type="molecule type" value="Genomic_DNA"/>
</dbReference>
<dbReference type="InterPro" id="IPR039420">
    <property type="entry name" value="WalR-like"/>
</dbReference>
<reference evidence="8" key="1">
    <citation type="submission" date="2023-06" db="EMBL/GenBank/DDBJ databases">
        <title>Draft genome sequence of Nocardioides sp. SOB77.</title>
        <authorList>
            <person name="Zhang G."/>
        </authorList>
    </citation>
    <scope>NUCLEOTIDE SEQUENCE</scope>
    <source>
        <strain evidence="8">SOB77</strain>
    </source>
</reference>
<dbReference type="InterPro" id="IPR001789">
    <property type="entry name" value="Sig_transdc_resp-reg_receiver"/>
</dbReference>
<evidence type="ECO:0000256" key="2">
    <source>
        <dbReference type="ARBA" id="ARBA00023012"/>
    </source>
</evidence>
<dbReference type="CDD" id="cd17574">
    <property type="entry name" value="REC_OmpR"/>
    <property type="match status" value="1"/>
</dbReference>
<keyword evidence="9" id="KW-1185">Reference proteome</keyword>
<evidence type="ECO:0000256" key="5">
    <source>
        <dbReference type="ARBA" id="ARBA00023163"/>
    </source>
</evidence>
<evidence type="ECO:0000256" key="1">
    <source>
        <dbReference type="ARBA" id="ARBA00022553"/>
    </source>
</evidence>
<keyword evidence="3" id="KW-0805">Transcription regulation</keyword>
<evidence type="ECO:0000256" key="3">
    <source>
        <dbReference type="ARBA" id="ARBA00023015"/>
    </source>
</evidence>
<keyword evidence="1 6" id="KW-0597">Phosphoprotein</keyword>
<sequence>MATVLVADDDPDIRYLLEVTLQLSGHEVVSAADGREALRVHAKHDVDVAVLDVSMPDATGLDVIRSIRSGDRNASIPIVLLTALAHPDDRERGLAAGADDYMTKPFSMRSLCSWVDAHAATP</sequence>
<evidence type="ECO:0000259" key="7">
    <source>
        <dbReference type="PROSITE" id="PS50110"/>
    </source>
</evidence>
<dbReference type="PANTHER" id="PTHR48111:SF1">
    <property type="entry name" value="TWO-COMPONENT RESPONSE REGULATOR ORR33"/>
    <property type="match status" value="1"/>
</dbReference>
<accession>A0ABT8FBJ0</accession>
<keyword evidence="2" id="KW-0902">Two-component regulatory system</keyword>
<dbReference type="Pfam" id="PF00072">
    <property type="entry name" value="Response_reg"/>
    <property type="match status" value="1"/>
</dbReference>
<proteinExistence type="predicted"/>
<keyword evidence="5" id="KW-0804">Transcription</keyword>